<dbReference type="GO" id="GO:0001164">
    <property type="term" value="F:RNA polymerase I core promoter sequence-specific DNA binding"/>
    <property type="evidence" value="ECO:0007669"/>
    <property type="project" value="TreeGrafter"/>
</dbReference>
<evidence type="ECO:0000313" key="1">
    <source>
        <dbReference type="EMBL" id="KDO18540.1"/>
    </source>
</evidence>
<dbReference type="PANTHER" id="PTHR15319:SF1">
    <property type="entry name" value="TATA BOX-BINDING PROTEIN-ASSOCIATED FACTOR RNA POLYMERASE I SUBUNIT C"/>
    <property type="match status" value="1"/>
</dbReference>
<dbReference type="OMA" id="CVLWTAN"/>
<dbReference type="RefSeq" id="XP_012210748.1">
    <property type="nucleotide sequence ID" value="XM_012355358.1"/>
</dbReference>
<dbReference type="OrthoDB" id="60455at2759"/>
<dbReference type="PANTHER" id="PTHR15319">
    <property type="entry name" value="TATA BOX-BINDING PROTEIN ASSOCIATED FACTOR RNA POLYMERASE I SUBUNIT C"/>
    <property type="match status" value="1"/>
</dbReference>
<accession>A0A067BP53</accession>
<dbReference type="InterPro" id="IPR038801">
    <property type="entry name" value="TAF1C"/>
</dbReference>
<dbReference type="AlphaFoldDB" id="A0A067BP53"/>
<sequence>MKRELWSHALPNEPTTVVELGMSQRLVHASPDAIPSTSVPLLNAPSAVVGFEAVGAPRVFFRNVAAYPLKRPDTNRDWYSMDRHANYVQNWAARQLSTFDKRFKDNLSQLHPETRDHIETEILNGRANSALRSARQGNTLATHTTSAHQVLWTPAGELMQHIQSFRRESQPSHRSKAKRWIRYAPTTSTTNPIRQLEALGDPNVPAVVARGDANATIAALSSVDNSVQIVETLRFNHLLEHVACSPHALGEAMFIVQNREFLLWTPEGGLRSMGPPVQEQWTRAVYSSHPCVLWVAATDTIGTLDTRQASPACFNRNWIYNSHGATTIYDVKRHPRYTRTYQYVVRTGLSLEVFDTRSSSRSVVHWSHTGLFPEASVRCNIKEPMSGPLDIVDVSSGAKNQALLLSGTSVLNKVTVHSYHVASSHPSGSEVLRPLLASSLSSQSQVGVDMAPFDVHLPDTSPSLHLVGVAGLLNAFGSVKHGASCVDVFQVSSTGDVFCQTLMASDAAEAAVQAELPCGMAVRATDRDASLPIAFSAFLPEHDAENRLAHVRIDQEKLRAALVARSKELSPTISPSDDLLSLAVLRRHFRVVKPSCTLRTLRDTWVDLPKVHVLLASLRASNGFHLQYVHPHNRGPHTRVRVRSAADGEADVKPSLAACHCTKMGDALEPCSGDNCVLLDAIVVRRQYHDSVKHEDGGVVAFGIPTRTKCDEKKVTTNVNGHDFVIADLRAVYGRLPDPASQYDSQYD</sequence>
<reference evidence="1 2" key="1">
    <citation type="journal article" date="2013" name="PLoS Genet.">
        <title>Distinctive expansion of potential virulence genes in the genome of the oomycete fish pathogen Saprolegnia parasitica.</title>
        <authorList>
            <person name="Jiang R.H."/>
            <person name="de Bruijn I."/>
            <person name="Haas B.J."/>
            <person name="Belmonte R."/>
            <person name="Lobach L."/>
            <person name="Christie J."/>
            <person name="van den Ackerveken G."/>
            <person name="Bottin A."/>
            <person name="Bulone V."/>
            <person name="Diaz-Moreno S.M."/>
            <person name="Dumas B."/>
            <person name="Fan L."/>
            <person name="Gaulin E."/>
            <person name="Govers F."/>
            <person name="Grenville-Briggs L.J."/>
            <person name="Horner N.R."/>
            <person name="Levin J.Z."/>
            <person name="Mammella M."/>
            <person name="Meijer H.J."/>
            <person name="Morris P."/>
            <person name="Nusbaum C."/>
            <person name="Oome S."/>
            <person name="Phillips A.J."/>
            <person name="van Rooyen D."/>
            <person name="Rzeszutek E."/>
            <person name="Saraiva M."/>
            <person name="Secombes C.J."/>
            <person name="Seidl M.F."/>
            <person name="Snel B."/>
            <person name="Stassen J.H."/>
            <person name="Sykes S."/>
            <person name="Tripathy S."/>
            <person name="van den Berg H."/>
            <person name="Vega-Arreguin J.C."/>
            <person name="Wawra S."/>
            <person name="Young S.K."/>
            <person name="Zeng Q."/>
            <person name="Dieguez-Uribeondo J."/>
            <person name="Russ C."/>
            <person name="Tyler B.M."/>
            <person name="van West P."/>
        </authorList>
    </citation>
    <scope>NUCLEOTIDE SEQUENCE [LARGE SCALE GENOMIC DNA]</scope>
    <source>
        <strain evidence="1 2">CBS 223.65</strain>
    </source>
</reference>
<dbReference type="GO" id="GO:0001650">
    <property type="term" value="C:fibrillar center"/>
    <property type="evidence" value="ECO:0007669"/>
    <property type="project" value="TreeGrafter"/>
</dbReference>
<proteinExistence type="predicted"/>
<name>A0A067BP53_SAPPC</name>
<gene>
    <name evidence="1" type="ORF">SPRG_16089</name>
</gene>
<dbReference type="VEuPathDB" id="FungiDB:SPRG_16089"/>
<keyword evidence="2" id="KW-1185">Reference proteome</keyword>
<dbReference type="EMBL" id="KK583421">
    <property type="protein sequence ID" value="KDO18540.1"/>
    <property type="molecule type" value="Genomic_DNA"/>
</dbReference>
<evidence type="ECO:0000313" key="2">
    <source>
        <dbReference type="Proteomes" id="UP000030745"/>
    </source>
</evidence>
<protein>
    <submittedName>
        <fullName evidence="1">Uncharacterized protein</fullName>
    </submittedName>
</protein>
<dbReference type="Proteomes" id="UP000030745">
    <property type="component" value="Unassembled WGS sequence"/>
</dbReference>
<dbReference type="GeneID" id="24137746"/>
<organism evidence="1 2">
    <name type="scientific">Saprolegnia parasitica (strain CBS 223.65)</name>
    <dbReference type="NCBI Taxonomy" id="695850"/>
    <lineage>
        <taxon>Eukaryota</taxon>
        <taxon>Sar</taxon>
        <taxon>Stramenopiles</taxon>
        <taxon>Oomycota</taxon>
        <taxon>Saprolegniomycetes</taxon>
        <taxon>Saprolegniales</taxon>
        <taxon>Saprolegniaceae</taxon>
        <taxon>Saprolegnia</taxon>
    </lineage>
</organism>
<dbReference type="KEGG" id="spar:SPRG_16089"/>